<protein>
    <submittedName>
        <fullName evidence="2">Uncharacterized protein</fullName>
    </submittedName>
</protein>
<reference evidence="2" key="1">
    <citation type="journal article" date="2013" name="Environ. Microbiol.">
        <title>Microbiota from the distal guts of lean and obese adolescents exhibit partial functional redundancy besides clear differences in community structure.</title>
        <authorList>
            <person name="Ferrer M."/>
            <person name="Ruiz A."/>
            <person name="Lanza F."/>
            <person name="Haange S.B."/>
            <person name="Oberbach A."/>
            <person name="Till H."/>
            <person name="Bargiela R."/>
            <person name="Campoy C."/>
            <person name="Segura M.T."/>
            <person name="Richter M."/>
            <person name="von Bergen M."/>
            <person name="Seifert J."/>
            <person name="Suarez A."/>
        </authorList>
    </citation>
    <scope>NUCLEOTIDE SEQUENCE</scope>
</reference>
<sequence>MFAKTIGGKYKKIEIYNAMHETGFNVKAVQKAEGELALEFLAHYKHSDLDGDLWAVTEIAQAPDMSEKTTQTQAADGTGKAVSK</sequence>
<accession>K1RXI8</accession>
<proteinExistence type="predicted"/>
<feature type="region of interest" description="Disordered" evidence="1">
    <location>
        <begin position="64"/>
        <end position="84"/>
    </location>
</feature>
<evidence type="ECO:0000313" key="2">
    <source>
        <dbReference type="EMBL" id="EKC53257.1"/>
    </source>
</evidence>
<dbReference type="AlphaFoldDB" id="K1RXI8"/>
<evidence type="ECO:0000256" key="1">
    <source>
        <dbReference type="SAM" id="MobiDB-lite"/>
    </source>
</evidence>
<comment type="caution">
    <text evidence="2">The sequence shown here is derived from an EMBL/GenBank/DDBJ whole genome shotgun (WGS) entry which is preliminary data.</text>
</comment>
<gene>
    <name evidence="2" type="ORF">OBE_12681</name>
</gene>
<organism evidence="2">
    <name type="scientific">human gut metagenome</name>
    <dbReference type="NCBI Taxonomy" id="408170"/>
    <lineage>
        <taxon>unclassified sequences</taxon>
        <taxon>metagenomes</taxon>
        <taxon>organismal metagenomes</taxon>
    </lineage>
</organism>
<dbReference type="EMBL" id="AJWZ01008744">
    <property type="protein sequence ID" value="EKC53257.1"/>
    <property type="molecule type" value="Genomic_DNA"/>
</dbReference>
<name>K1RXI8_9ZZZZ</name>